<dbReference type="Pfam" id="PF15496">
    <property type="entry name" value="DUF4646"/>
    <property type="match status" value="1"/>
</dbReference>
<feature type="transmembrane region" description="Helical" evidence="2">
    <location>
        <begin position="108"/>
        <end position="130"/>
    </location>
</feature>
<sequence length="200" mass="22400">MESAQGTPPAYTESTSSYDPAEDRLPAYDESHLLPPRPGEPGYATESILTRGLEVPSRSRSFSSGFAYPPFLANYYVSEQQWSQFTQEIVTEAKLSPRRWSIAVGKGLGMLAIGSLMIGFFSTVPAYLVARKTYRDLEHRNLVYATSQLSRKIGKWNEDIFRPRGLLIRVDLPADAVADIRTAKEKEYLKGRVVIILLHG</sequence>
<dbReference type="AlphaFoldDB" id="A0A507QZX7"/>
<feature type="region of interest" description="Disordered" evidence="1">
    <location>
        <begin position="1"/>
        <end position="41"/>
    </location>
</feature>
<keyword evidence="4" id="KW-1185">Reference proteome</keyword>
<keyword evidence="2" id="KW-0812">Transmembrane</keyword>
<dbReference type="Proteomes" id="UP000319663">
    <property type="component" value="Unassembled WGS sequence"/>
</dbReference>
<feature type="compositionally biased region" description="Basic and acidic residues" evidence="1">
    <location>
        <begin position="21"/>
        <end position="32"/>
    </location>
</feature>
<dbReference type="OrthoDB" id="252020at2759"/>
<gene>
    <name evidence="3" type="ORF">MPDQ_004454</name>
</gene>
<keyword evidence="2" id="KW-1133">Transmembrane helix</keyword>
<accession>A0A507QZX7</accession>
<dbReference type="InterPro" id="IPR028018">
    <property type="entry name" value="DUF4646"/>
</dbReference>
<keyword evidence="2" id="KW-0472">Membrane</keyword>
<evidence type="ECO:0000313" key="4">
    <source>
        <dbReference type="Proteomes" id="UP000319663"/>
    </source>
</evidence>
<name>A0A507QZX7_MONPU</name>
<comment type="caution">
    <text evidence="3">The sequence shown here is derived from an EMBL/GenBank/DDBJ whole genome shotgun (WGS) entry which is preliminary data.</text>
</comment>
<proteinExistence type="predicted"/>
<evidence type="ECO:0000313" key="3">
    <source>
        <dbReference type="EMBL" id="TQB74605.1"/>
    </source>
</evidence>
<protein>
    <submittedName>
        <fullName evidence="3">Uncharacterized protein</fullName>
    </submittedName>
</protein>
<feature type="compositionally biased region" description="Polar residues" evidence="1">
    <location>
        <begin position="1"/>
        <end position="18"/>
    </location>
</feature>
<evidence type="ECO:0000256" key="2">
    <source>
        <dbReference type="SAM" id="Phobius"/>
    </source>
</evidence>
<organism evidence="3 4">
    <name type="scientific">Monascus purpureus</name>
    <name type="common">Red mold</name>
    <name type="synonym">Monascus anka</name>
    <dbReference type="NCBI Taxonomy" id="5098"/>
    <lineage>
        <taxon>Eukaryota</taxon>
        <taxon>Fungi</taxon>
        <taxon>Dikarya</taxon>
        <taxon>Ascomycota</taxon>
        <taxon>Pezizomycotina</taxon>
        <taxon>Eurotiomycetes</taxon>
        <taxon>Eurotiomycetidae</taxon>
        <taxon>Eurotiales</taxon>
        <taxon>Aspergillaceae</taxon>
        <taxon>Monascus</taxon>
    </lineage>
</organism>
<dbReference type="EMBL" id="VIFY01000029">
    <property type="protein sequence ID" value="TQB74605.1"/>
    <property type="molecule type" value="Genomic_DNA"/>
</dbReference>
<reference evidence="3 4" key="1">
    <citation type="submission" date="2019-06" db="EMBL/GenBank/DDBJ databases">
        <title>Wine fermentation using esterase from Monascus purpureus.</title>
        <authorList>
            <person name="Geng C."/>
            <person name="Zhang Y."/>
        </authorList>
    </citation>
    <scope>NUCLEOTIDE SEQUENCE [LARGE SCALE GENOMIC DNA]</scope>
    <source>
        <strain evidence="3">HQ1</strain>
    </source>
</reference>
<evidence type="ECO:0000256" key="1">
    <source>
        <dbReference type="SAM" id="MobiDB-lite"/>
    </source>
</evidence>